<dbReference type="CDD" id="cd00093">
    <property type="entry name" value="HTH_XRE"/>
    <property type="match status" value="1"/>
</dbReference>
<evidence type="ECO:0000313" key="3">
    <source>
        <dbReference type="Proteomes" id="UP000649753"/>
    </source>
</evidence>
<dbReference type="AlphaFoldDB" id="A0A927QWA1"/>
<gene>
    <name evidence="2" type="ORF">H4W31_000935</name>
</gene>
<dbReference type="Gene3D" id="1.10.260.40">
    <property type="entry name" value="lambda repressor-like DNA-binding domains"/>
    <property type="match status" value="1"/>
</dbReference>
<dbReference type="PROSITE" id="PS50943">
    <property type="entry name" value="HTH_CROC1"/>
    <property type="match status" value="1"/>
</dbReference>
<dbReference type="SMART" id="SM00530">
    <property type="entry name" value="HTH_XRE"/>
    <property type="match status" value="1"/>
</dbReference>
<dbReference type="Pfam" id="PF19054">
    <property type="entry name" value="DUF5753"/>
    <property type="match status" value="1"/>
</dbReference>
<evidence type="ECO:0000259" key="1">
    <source>
        <dbReference type="PROSITE" id="PS50943"/>
    </source>
</evidence>
<evidence type="ECO:0000313" key="2">
    <source>
        <dbReference type="EMBL" id="MBE1485297.1"/>
    </source>
</evidence>
<organism evidence="2 3">
    <name type="scientific">Plantactinospora soyae</name>
    <dbReference type="NCBI Taxonomy" id="1544732"/>
    <lineage>
        <taxon>Bacteria</taxon>
        <taxon>Bacillati</taxon>
        <taxon>Actinomycetota</taxon>
        <taxon>Actinomycetes</taxon>
        <taxon>Micromonosporales</taxon>
        <taxon>Micromonosporaceae</taxon>
        <taxon>Plantactinospora</taxon>
    </lineage>
</organism>
<accession>A0A927QWA1</accession>
<protein>
    <submittedName>
        <fullName evidence="2">Transcriptional regulator with XRE-family HTH domain</fullName>
    </submittedName>
</protein>
<dbReference type="SUPFAM" id="SSF47413">
    <property type="entry name" value="lambda repressor-like DNA-binding domains"/>
    <property type="match status" value="1"/>
</dbReference>
<comment type="caution">
    <text evidence="2">The sequence shown here is derived from an EMBL/GenBank/DDBJ whole genome shotgun (WGS) entry which is preliminary data.</text>
</comment>
<dbReference type="InterPro" id="IPR001387">
    <property type="entry name" value="Cro/C1-type_HTH"/>
</dbReference>
<sequence length="265" mass="28740">MMTDVPEPLAAFIVAEIRRGRDAAGMTQDTFGRAANFSASHVSAVENRTRALSMDFIVGADRALNTGGVYERLVITLGAPSWLREWIEIEREAVALRSYQGAVLPGLLQTEAYARALLSSGLLTPEQVQVQVASRLERHTILAREDPPQIVAVIDAQVVRRAVGGREVMREQLGHLLKLTAATPLVQVQVVPESVGAYLGLGGPFVLATPPTGTDVAYLDDQLRGRVVDQTADVLSLRRAWEAISGVALSAPQSHEWITEVMEQL</sequence>
<dbReference type="Proteomes" id="UP000649753">
    <property type="component" value="Unassembled WGS sequence"/>
</dbReference>
<dbReference type="EMBL" id="JADBEB010000001">
    <property type="protein sequence ID" value="MBE1485297.1"/>
    <property type="molecule type" value="Genomic_DNA"/>
</dbReference>
<dbReference type="RefSeq" id="WP_225945391.1">
    <property type="nucleotide sequence ID" value="NZ_JADBEB010000001.1"/>
</dbReference>
<dbReference type="GO" id="GO:0003677">
    <property type="term" value="F:DNA binding"/>
    <property type="evidence" value="ECO:0007669"/>
    <property type="project" value="InterPro"/>
</dbReference>
<proteinExistence type="predicted"/>
<dbReference type="InterPro" id="IPR010982">
    <property type="entry name" value="Lambda_DNA-bd_dom_sf"/>
</dbReference>
<reference evidence="2" key="1">
    <citation type="submission" date="2020-10" db="EMBL/GenBank/DDBJ databases">
        <title>Sequencing the genomes of 1000 actinobacteria strains.</title>
        <authorList>
            <person name="Klenk H.-P."/>
        </authorList>
    </citation>
    <scope>NUCLEOTIDE SEQUENCE</scope>
    <source>
        <strain evidence="2">DSM 46832</strain>
    </source>
</reference>
<name>A0A927QWA1_9ACTN</name>
<keyword evidence="3" id="KW-1185">Reference proteome</keyword>
<dbReference type="Pfam" id="PF13560">
    <property type="entry name" value="HTH_31"/>
    <property type="match status" value="1"/>
</dbReference>
<dbReference type="InterPro" id="IPR043917">
    <property type="entry name" value="DUF5753"/>
</dbReference>
<feature type="domain" description="HTH cro/C1-type" evidence="1">
    <location>
        <begin position="17"/>
        <end position="58"/>
    </location>
</feature>